<name>A0ACC3BLS1_PYRYE</name>
<dbReference type="EMBL" id="CM020618">
    <property type="protein sequence ID" value="KAK1858915.1"/>
    <property type="molecule type" value="Genomic_DNA"/>
</dbReference>
<accession>A0ACC3BLS1</accession>
<evidence type="ECO:0000313" key="1">
    <source>
        <dbReference type="EMBL" id="KAK1858915.1"/>
    </source>
</evidence>
<keyword evidence="2" id="KW-1185">Reference proteome</keyword>
<gene>
    <name evidence="1" type="ORF">I4F81_001514</name>
</gene>
<reference evidence="1" key="1">
    <citation type="submission" date="2019-11" db="EMBL/GenBank/DDBJ databases">
        <title>Nori genome reveals adaptations in red seaweeds to the harsh intertidal environment.</title>
        <authorList>
            <person name="Wang D."/>
            <person name="Mao Y."/>
        </authorList>
    </citation>
    <scope>NUCLEOTIDE SEQUENCE</scope>
    <source>
        <tissue evidence="1">Gametophyte</tissue>
    </source>
</reference>
<protein>
    <submittedName>
        <fullName evidence="1">Uncharacterized protein</fullName>
    </submittedName>
</protein>
<organism evidence="1 2">
    <name type="scientific">Pyropia yezoensis</name>
    <name type="common">Susabi-nori</name>
    <name type="synonym">Porphyra yezoensis</name>
    <dbReference type="NCBI Taxonomy" id="2788"/>
    <lineage>
        <taxon>Eukaryota</taxon>
        <taxon>Rhodophyta</taxon>
        <taxon>Bangiophyceae</taxon>
        <taxon>Bangiales</taxon>
        <taxon>Bangiaceae</taxon>
        <taxon>Pyropia</taxon>
    </lineage>
</organism>
<dbReference type="Proteomes" id="UP000798662">
    <property type="component" value="Chromosome 1"/>
</dbReference>
<proteinExistence type="predicted"/>
<comment type="caution">
    <text evidence="1">The sequence shown here is derived from an EMBL/GenBank/DDBJ whole genome shotgun (WGS) entry which is preliminary data.</text>
</comment>
<evidence type="ECO:0000313" key="2">
    <source>
        <dbReference type="Proteomes" id="UP000798662"/>
    </source>
</evidence>
<sequence>MRCRGDGCGWENTPNKTRAREHLVGCVAAKRSFPEMIGVLAPAVNPPGTLSPATGEQLHQWRLLWVETMCESCLPLVFLLDTLVAGTVEENIPSLRHTQFTNTLSDNPFDVPATVIEALEAPSRAAIGQSTPFLKTLAAVLALLEADAAPLSSYAGLFACLRSSLGTNFPEISPATRAALQRSLTTRYAAFADPHVALAFYLDGFWGPARGRVAGLLWAVHEQQASAAGGERAFKRLHQVHTTRRNRLSPLLVDQLTRNAFNNGQLRRSDPVTNFARSSAEAKLCRFFLPADDAGGVGGGEGEEGVAGVGALGGVDAGGGVAPDANAPAAAVDGAGLDSWEEQDEALPDVDPADVDAIVAQLLL</sequence>